<dbReference type="FunCoup" id="R7TW84">
    <property type="interactions" value="1144"/>
</dbReference>
<dbReference type="InterPro" id="IPR017364">
    <property type="entry name" value="GEMIN2"/>
</dbReference>
<dbReference type="PIRSF" id="PIRSF038038">
    <property type="entry name" value="SMN_Gemin2"/>
    <property type="match status" value="1"/>
</dbReference>
<evidence type="ECO:0000313" key="9">
    <source>
        <dbReference type="EnsemblMetazoa" id="CapteP222691"/>
    </source>
</evidence>
<dbReference type="GO" id="GO:0000245">
    <property type="term" value="P:spliceosomal complex assembly"/>
    <property type="evidence" value="ECO:0007669"/>
    <property type="project" value="UniProtKB-UniRule"/>
</dbReference>
<dbReference type="GO" id="GO:0032797">
    <property type="term" value="C:SMN complex"/>
    <property type="evidence" value="ECO:0007669"/>
    <property type="project" value="UniProtKB-UniRule"/>
</dbReference>
<dbReference type="Pfam" id="PF04938">
    <property type="entry name" value="SIP1"/>
    <property type="match status" value="1"/>
</dbReference>
<dbReference type="GO" id="GO:0000387">
    <property type="term" value="P:spliceosomal snRNP assembly"/>
    <property type="evidence" value="ECO:0007669"/>
    <property type="project" value="UniProtKB-UniRule"/>
</dbReference>
<name>R7TW84_CAPTE</name>
<protein>
    <recommendedName>
        <fullName evidence="6 7">Gem-associated protein 2</fullName>
    </recommendedName>
</protein>
<dbReference type="EnsemblMetazoa" id="CapteT222691">
    <property type="protein sequence ID" value="CapteP222691"/>
    <property type="gene ID" value="CapteG222691"/>
</dbReference>
<dbReference type="PANTHER" id="PTHR12794">
    <property type="entry name" value="GEMIN2"/>
    <property type="match status" value="1"/>
</dbReference>
<evidence type="ECO:0000256" key="5">
    <source>
        <dbReference type="ARBA" id="ARBA00025758"/>
    </source>
</evidence>
<comment type="subcellular location">
    <subcellularLocation>
        <location evidence="1">Cytoplasm</location>
    </subcellularLocation>
</comment>
<evidence type="ECO:0000256" key="2">
    <source>
        <dbReference type="ARBA" id="ARBA00022490"/>
    </source>
</evidence>
<evidence type="ECO:0000256" key="3">
    <source>
        <dbReference type="ARBA" id="ARBA00022664"/>
    </source>
</evidence>
<dbReference type="STRING" id="283909.R7TW84"/>
<evidence type="ECO:0000256" key="1">
    <source>
        <dbReference type="ARBA" id="ARBA00004496"/>
    </source>
</evidence>
<evidence type="ECO:0000256" key="7">
    <source>
        <dbReference type="PIRNR" id="PIRNR038038"/>
    </source>
</evidence>
<dbReference type="AlphaFoldDB" id="R7TW84"/>
<proteinExistence type="inferred from homology"/>
<dbReference type="GO" id="GO:0005681">
    <property type="term" value="C:spliceosomal complex"/>
    <property type="evidence" value="ECO:0007669"/>
    <property type="project" value="UniProtKB-UniRule"/>
</dbReference>
<dbReference type="EMBL" id="AMQN01002391">
    <property type="status" value="NOT_ANNOTATED_CDS"/>
    <property type="molecule type" value="Genomic_DNA"/>
</dbReference>
<dbReference type="Gene3D" id="1.20.58.1070">
    <property type="match status" value="1"/>
</dbReference>
<evidence type="ECO:0000256" key="4">
    <source>
        <dbReference type="ARBA" id="ARBA00023187"/>
    </source>
</evidence>
<evidence type="ECO:0000313" key="10">
    <source>
        <dbReference type="Proteomes" id="UP000014760"/>
    </source>
</evidence>
<keyword evidence="4 7" id="KW-0508">mRNA splicing</keyword>
<comment type="subunit">
    <text evidence="7">Part of the core SMN complex.</text>
</comment>
<dbReference type="HOGENOM" id="CLU_053222_0_0_1"/>
<comment type="function">
    <text evidence="7">The SMN complex catalyzes the assembly of small nuclear ribonucleoproteins (snRNPs), the building blocks of the spliceosome, and thereby plays an important role in the splicing of cellular pre-mRNAs.</text>
</comment>
<reference evidence="8 10" key="2">
    <citation type="journal article" date="2013" name="Nature">
        <title>Insights into bilaterian evolution from three spiralian genomes.</title>
        <authorList>
            <person name="Simakov O."/>
            <person name="Marletaz F."/>
            <person name="Cho S.J."/>
            <person name="Edsinger-Gonzales E."/>
            <person name="Havlak P."/>
            <person name="Hellsten U."/>
            <person name="Kuo D.H."/>
            <person name="Larsson T."/>
            <person name="Lv J."/>
            <person name="Arendt D."/>
            <person name="Savage R."/>
            <person name="Osoegawa K."/>
            <person name="de Jong P."/>
            <person name="Grimwood J."/>
            <person name="Chapman J.A."/>
            <person name="Shapiro H."/>
            <person name="Aerts A."/>
            <person name="Otillar R.P."/>
            <person name="Terry A.Y."/>
            <person name="Boore J.L."/>
            <person name="Grigoriev I.V."/>
            <person name="Lindberg D.R."/>
            <person name="Seaver E.C."/>
            <person name="Weisblat D.A."/>
            <person name="Putnam N.H."/>
            <person name="Rokhsar D.S."/>
        </authorList>
    </citation>
    <scope>NUCLEOTIDE SEQUENCE</scope>
    <source>
        <strain evidence="8 10">I ESC-2004</strain>
    </source>
</reference>
<comment type="similarity">
    <text evidence="5 7">Belongs to the gemin-2 family.</text>
</comment>
<keyword evidence="10" id="KW-1185">Reference proteome</keyword>
<dbReference type="EMBL" id="KB309044">
    <property type="protein sequence ID" value="ELT95711.1"/>
    <property type="molecule type" value="Genomic_DNA"/>
</dbReference>
<reference evidence="10" key="1">
    <citation type="submission" date="2012-12" db="EMBL/GenBank/DDBJ databases">
        <authorList>
            <person name="Hellsten U."/>
            <person name="Grimwood J."/>
            <person name="Chapman J.A."/>
            <person name="Shapiro H."/>
            <person name="Aerts A."/>
            <person name="Otillar R.P."/>
            <person name="Terry A.Y."/>
            <person name="Boore J.L."/>
            <person name="Simakov O."/>
            <person name="Marletaz F."/>
            <person name="Cho S.-J."/>
            <person name="Edsinger-Gonzales E."/>
            <person name="Havlak P."/>
            <person name="Kuo D.-H."/>
            <person name="Larsson T."/>
            <person name="Lv J."/>
            <person name="Arendt D."/>
            <person name="Savage R."/>
            <person name="Osoegawa K."/>
            <person name="de Jong P."/>
            <person name="Lindberg D.R."/>
            <person name="Seaver E.C."/>
            <person name="Weisblat D.A."/>
            <person name="Putnam N.H."/>
            <person name="Grigoriev I.V."/>
            <person name="Rokhsar D.S."/>
        </authorList>
    </citation>
    <scope>NUCLEOTIDE SEQUENCE</scope>
    <source>
        <strain evidence="10">I ESC-2004</strain>
    </source>
</reference>
<dbReference type="Gene3D" id="1.20.5.220">
    <property type="match status" value="1"/>
</dbReference>
<dbReference type="OrthoDB" id="428895at2759"/>
<dbReference type="OMA" id="PHKCLLP"/>
<dbReference type="PANTHER" id="PTHR12794:SF0">
    <property type="entry name" value="GEM-ASSOCIATED PROTEIN 2"/>
    <property type="match status" value="1"/>
</dbReference>
<dbReference type="InterPro" id="IPR035426">
    <property type="entry name" value="Gemin2/Brr1"/>
</dbReference>
<gene>
    <name evidence="8" type="ORF">CAPTEDRAFT_222691</name>
</gene>
<evidence type="ECO:0000313" key="8">
    <source>
        <dbReference type="EMBL" id="ELT95711.1"/>
    </source>
</evidence>
<organism evidence="8">
    <name type="scientific">Capitella teleta</name>
    <name type="common">Polychaete worm</name>
    <dbReference type="NCBI Taxonomy" id="283909"/>
    <lineage>
        <taxon>Eukaryota</taxon>
        <taxon>Metazoa</taxon>
        <taxon>Spiralia</taxon>
        <taxon>Lophotrochozoa</taxon>
        <taxon>Annelida</taxon>
        <taxon>Polychaeta</taxon>
        <taxon>Sedentaria</taxon>
        <taxon>Scolecida</taxon>
        <taxon>Capitellidae</taxon>
        <taxon>Capitella</taxon>
    </lineage>
</organism>
<keyword evidence="2 7" id="KW-0963">Cytoplasm</keyword>
<evidence type="ECO:0000256" key="6">
    <source>
        <dbReference type="ARBA" id="ARBA00047179"/>
    </source>
</evidence>
<accession>R7TW84</accession>
<keyword evidence="3 7" id="KW-0507">mRNA processing</keyword>
<sequence length="259" mass="29382">MDFEDGELMPQVFVVEDEIPEVDLSLPPTSGQEYLRQVQMEASKCPTIVVADVQDTGKTATTWRMYTAKSLHPAPDGFAPNISWQREQIATFSDVRQKLLKYKETQRKEKKKPLRRLPLREDVDKWCSLCFGSLKTPPRSDDRNMSPSDVTPPEASPPLLSIIGFMDQPSVLSVLEYHVNWFEATGFSVHQGRWLYALMASLEKPLEAETCSLLRSLARNCANLRATLENAESSLLPQLNLLICIVSRYFDQFDLADDP</sequence>
<reference evidence="9" key="3">
    <citation type="submission" date="2015-06" db="UniProtKB">
        <authorList>
            <consortium name="EnsemblMetazoa"/>
        </authorList>
    </citation>
    <scope>IDENTIFICATION</scope>
</reference>
<dbReference type="Proteomes" id="UP000014760">
    <property type="component" value="Unassembled WGS sequence"/>
</dbReference>